<dbReference type="EMBL" id="CVQH01024305">
    <property type="protein sequence ID" value="CRK36739.1"/>
    <property type="molecule type" value="Genomic_DNA"/>
</dbReference>
<dbReference type="Proteomes" id="UP000044602">
    <property type="component" value="Unassembled WGS sequence"/>
</dbReference>
<keyword evidence="1" id="KW-0732">Signal</keyword>
<name>A0A0G4LIG8_VERLO</name>
<dbReference type="Proteomes" id="UP000045706">
    <property type="component" value="Unassembled WGS sequence"/>
</dbReference>
<sequence length="99" mass="11089">MACRVAWPTVALLLVLLLPGEICPFLNGYLLPSRTRIGCADPGRNPILTPTNPIFVSSRRMSPAIMCEGQAFRLAWGLRLSQSTMHDAWHDEWTSIPKR</sequence>
<dbReference type="EMBL" id="CVQI01012069">
    <property type="protein sequence ID" value="CRK21495.1"/>
    <property type="molecule type" value="Genomic_DNA"/>
</dbReference>
<evidence type="ECO:0000313" key="3">
    <source>
        <dbReference type="EMBL" id="CRK36739.1"/>
    </source>
</evidence>
<evidence type="ECO:0000313" key="5">
    <source>
        <dbReference type="Proteomes" id="UP000045706"/>
    </source>
</evidence>
<evidence type="ECO:0000313" key="4">
    <source>
        <dbReference type="Proteomes" id="UP000044602"/>
    </source>
</evidence>
<organism evidence="2 5">
    <name type="scientific">Verticillium longisporum</name>
    <name type="common">Verticillium dahliae var. longisporum</name>
    <dbReference type="NCBI Taxonomy" id="100787"/>
    <lineage>
        <taxon>Eukaryota</taxon>
        <taxon>Fungi</taxon>
        <taxon>Dikarya</taxon>
        <taxon>Ascomycota</taxon>
        <taxon>Pezizomycotina</taxon>
        <taxon>Sordariomycetes</taxon>
        <taxon>Hypocreomycetidae</taxon>
        <taxon>Glomerellales</taxon>
        <taxon>Plectosphaerellaceae</taxon>
        <taxon>Verticillium</taxon>
    </lineage>
</organism>
<feature type="signal peptide" evidence="1">
    <location>
        <begin position="1"/>
        <end position="28"/>
    </location>
</feature>
<proteinExistence type="predicted"/>
<evidence type="ECO:0008006" key="6">
    <source>
        <dbReference type="Google" id="ProtNLM"/>
    </source>
</evidence>
<evidence type="ECO:0000313" key="2">
    <source>
        <dbReference type="EMBL" id="CRK21495.1"/>
    </source>
</evidence>
<evidence type="ECO:0000256" key="1">
    <source>
        <dbReference type="SAM" id="SignalP"/>
    </source>
</evidence>
<accession>A0A0G4LIG8</accession>
<dbReference type="AlphaFoldDB" id="A0A0G4LIG8"/>
<feature type="chain" id="PRO_5010911963" description="Secreted protein" evidence="1">
    <location>
        <begin position="29"/>
        <end position="99"/>
    </location>
</feature>
<keyword evidence="4" id="KW-1185">Reference proteome</keyword>
<gene>
    <name evidence="3" type="ORF">BN1708_007170</name>
    <name evidence="2" type="ORF">BN1723_017933</name>
</gene>
<protein>
    <recommendedName>
        <fullName evidence="6">Secreted protein</fullName>
    </recommendedName>
</protein>
<reference evidence="4 5" key="1">
    <citation type="submission" date="2015-05" db="EMBL/GenBank/DDBJ databases">
        <authorList>
            <person name="Fogelqvist Johan"/>
        </authorList>
    </citation>
    <scope>NUCLEOTIDE SEQUENCE [LARGE SCALE GENOMIC DNA]</scope>
    <source>
        <strain evidence="3">VL1</strain>
        <strain evidence="2">VL2</strain>
    </source>
</reference>